<dbReference type="EMBL" id="ARYI01000013">
    <property type="protein sequence ID" value="KCZ89959.1"/>
    <property type="molecule type" value="Genomic_DNA"/>
</dbReference>
<name>A0A059FH62_9PROT</name>
<feature type="transmembrane region" description="Helical" evidence="6">
    <location>
        <begin position="264"/>
        <end position="281"/>
    </location>
</feature>
<evidence type="ECO:0000313" key="8">
    <source>
        <dbReference type="EMBL" id="KCZ89959.1"/>
    </source>
</evidence>
<feature type="domain" description="EamA" evidence="7">
    <location>
        <begin position="172"/>
        <end position="303"/>
    </location>
</feature>
<keyword evidence="4 6" id="KW-1133">Transmembrane helix</keyword>
<evidence type="ECO:0000256" key="6">
    <source>
        <dbReference type="SAM" id="Phobius"/>
    </source>
</evidence>
<dbReference type="InterPro" id="IPR050638">
    <property type="entry name" value="AA-Vitamin_Transporters"/>
</dbReference>
<keyword evidence="9" id="KW-1185">Reference proteome</keyword>
<dbReference type="OrthoDB" id="9810556at2"/>
<dbReference type="InterPro" id="IPR037185">
    <property type="entry name" value="EmrE-like"/>
</dbReference>
<evidence type="ECO:0000256" key="3">
    <source>
        <dbReference type="ARBA" id="ARBA00022692"/>
    </source>
</evidence>
<organism evidence="8 9">
    <name type="scientific">Hyphomonas hirschiana VP5</name>
    <dbReference type="NCBI Taxonomy" id="1280951"/>
    <lineage>
        <taxon>Bacteria</taxon>
        <taxon>Pseudomonadati</taxon>
        <taxon>Pseudomonadota</taxon>
        <taxon>Alphaproteobacteria</taxon>
        <taxon>Hyphomonadales</taxon>
        <taxon>Hyphomonadaceae</taxon>
        <taxon>Hyphomonas</taxon>
    </lineage>
</organism>
<dbReference type="Proteomes" id="UP000025061">
    <property type="component" value="Unassembled WGS sequence"/>
</dbReference>
<dbReference type="AlphaFoldDB" id="A0A059FH62"/>
<feature type="domain" description="EamA" evidence="7">
    <location>
        <begin position="18"/>
        <end position="156"/>
    </location>
</feature>
<keyword evidence="3 6" id="KW-0812">Transmembrane</keyword>
<feature type="transmembrane region" description="Helical" evidence="6">
    <location>
        <begin position="229"/>
        <end position="252"/>
    </location>
</feature>
<comment type="subcellular location">
    <subcellularLocation>
        <location evidence="1">Membrane</location>
        <topology evidence="1">Multi-pass membrane protein</topology>
    </subcellularLocation>
</comment>
<dbReference type="PANTHER" id="PTHR32322:SF2">
    <property type="entry name" value="EAMA DOMAIN-CONTAINING PROTEIN"/>
    <property type="match status" value="1"/>
</dbReference>
<protein>
    <recommendedName>
        <fullName evidence="7">EamA domain-containing protein</fullName>
    </recommendedName>
</protein>
<dbReference type="PATRIC" id="fig|1280951.3.peg.2852"/>
<comment type="similarity">
    <text evidence="2">Belongs to the EamA transporter family.</text>
</comment>
<dbReference type="Pfam" id="PF00892">
    <property type="entry name" value="EamA"/>
    <property type="match status" value="2"/>
</dbReference>
<feature type="transmembrane region" description="Helical" evidence="6">
    <location>
        <begin position="12"/>
        <end position="31"/>
    </location>
</feature>
<comment type="caution">
    <text evidence="8">The sequence shown here is derived from an EMBL/GenBank/DDBJ whole genome shotgun (WGS) entry which is preliminary data.</text>
</comment>
<sequence>MTEASLPGAKIARPAIVWILFATLTTLWAGAYGLTRVAVGKGTLEGLPPEWVLPGRLTGGAIVLLTLMLVMGKRLPPFSDLRRWGVIGAMGVVGSLVPFFLITVAQQTVDSSLAALYTAAAPVFVVLGATLFFADERMTRNTGLGVLLGFAGVLALFGPDAVRHFGSASVTAQLLLLLATLSFSASTLIARAAPKMDAIPLAAGFVTVSAVVSWPLALTVHPSEVEADWHHWAAVAGLGLGPSGIAQALYMALVARAGATFQSLTGYSVPVVGAAFGWLFFRETQSWNAALAFALILGGVWLARQGGRGRVG</sequence>
<gene>
    <name evidence="8" type="ORF">HHI_14145</name>
</gene>
<feature type="transmembrane region" description="Helical" evidence="6">
    <location>
        <begin position="141"/>
        <end position="158"/>
    </location>
</feature>
<evidence type="ECO:0000256" key="1">
    <source>
        <dbReference type="ARBA" id="ARBA00004141"/>
    </source>
</evidence>
<dbReference type="GO" id="GO:0016020">
    <property type="term" value="C:membrane"/>
    <property type="evidence" value="ECO:0007669"/>
    <property type="project" value="UniProtKB-SubCell"/>
</dbReference>
<dbReference type="InterPro" id="IPR000620">
    <property type="entry name" value="EamA_dom"/>
</dbReference>
<evidence type="ECO:0000259" key="7">
    <source>
        <dbReference type="Pfam" id="PF00892"/>
    </source>
</evidence>
<evidence type="ECO:0000256" key="2">
    <source>
        <dbReference type="ARBA" id="ARBA00007362"/>
    </source>
</evidence>
<feature type="transmembrane region" description="Helical" evidence="6">
    <location>
        <begin position="287"/>
        <end position="303"/>
    </location>
</feature>
<feature type="transmembrane region" description="Helical" evidence="6">
    <location>
        <begin position="198"/>
        <end position="217"/>
    </location>
</feature>
<proteinExistence type="inferred from homology"/>
<dbReference type="SUPFAM" id="SSF103481">
    <property type="entry name" value="Multidrug resistance efflux transporter EmrE"/>
    <property type="match status" value="2"/>
</dbReference>
<feature type="transmembrane region" description="Helical" evidence="6">
    <location>
        <begin position="114"/>
        <end position="134"/>
    </location>
</feature>
<accession>A0A059FH62</accession>
<evidence type="ECO:0000256" key="4">
    <source>
        <dbReference type="ARBA" id="ARBA00022989"/>
    </source>
</evidence>
<dbReference type="PANTHER" id="PTHR32322">
    <property type="entry name" value="INNER MEMBRANE TRANSPORTER"/>
    <property type="match status" value="1"/>
</dbReference>
<reference evidence="8 9" key="1">
    <citation type="submission" date="2013-04" db="EMBL/GenBank/DDBJ databases">
        <title>Hyphomonas hirschiana VP5 Genome Sequencing.</title>
        <authorList>
            <person name="Lai Q."/>
            <person name="Shao Z."/>
        </authorList>
    </citation>
    <scope>NUCLEOTIDE SEQUENCE [LARGE SCALE GENOMIC DNA]</scope>
    <source>
        <strain evidence="8 9">VP5</strain>
    </source>
</reference>
<feature type="transmembrane region" description="Helical" evidence="6">
    <location>
        <begin position="170"/>
        <end position="191"/>
    </location>
</feature>
<feature type="transmembrane region" description="Helical" evidence="6">
    <location>
        <begin position="51"/>
        <end position="72"/>
    </location>
</feature>
<keyword evidence="5 6" id="KW-0472">Membrane</keyword>
<feature type="transmembrane region" description="Helical" evidence="6">
    <location>
        <begin position="84"/>
        <end position="102"/>
    </location>
</feature>
<evidence type="ECO:0000313" key="9">
    <source>
        <dbReference type="Proteomes" id="UP000025061"/>
    </source>
</evidence>
<dbReference type="Gene3D" id="1.10.3730.20">
    <property type="match status" value="1"/>
</dbReference>
<evidence type="ECO:0000256" key="5">
    <source>
        <dbReference type="ARBA" id="ARBA00023136"/>
    </source>
</evidence>
<dbReference type="RefSeq" id="WP_011648149.1">
    <property type="nucleotide sequence ID" value="NZ_ARYI01000013.1"/>
</dbReference>